<gene>
    <name evidence="1" type="ORF">ALIPUT_00591</name>
</gene>
<reference evidence="1" key="2">
    <citation type="submission" date="2013-09" db="EMBL/GenBank/DDBJ databases">
        <title>Draft genome sequence of Alistipes putredinis (DSM 17216).</title>
        <authorList>
            <person name="Sudarsanam P."/>
            <person name="Ley R."/>
            <person name="Guruge J."/>
            <person name="Turnbaugh P.J."/>
            <person name="Mahowald M."/>
            <person name="Liep D."/>
            <person name="Gordon J."/>
        </authorList>
    </citation>
    <scope>NUCLEOTIDE SEQUENCE</scope>
    <source>
        <strain evidence="1">DSM 17216</strain>
    </source>
</reference>
<dbReference type="HOGENOM" id="CLU_2614148_0_0_10"/>
<dbReference type="EMBL" id="ABFK02000016">
    <property type="protein sequence ID" value="EDS04718.1"/>
    <property type="molecule type" value="Genomic_DNA"/>
</dbReference>
<proteinExistence type="predicted"/>
<comment type="caution">
    <text evidence="1">The sequence shown here is derived from an EMBL/GenBank/DDBJ whole genome shotgun (WGS) entry which is preliminary data.</text>
</comment>
<dbReference type="Proteomes" id="UP000005819">
    <property type="component" value="Unassembled WGS sequence"/>
</dbReference>
<name>B0MU10_9BACT</name>
<keyword evidence="2" id="KW-1185">Reference proteome</keyword>
<reference evidence="1" key="1">
    <citation type="submission" date="2007-10" db="EMBL/GenBank/DDBJ databases">
        <authorList>
            <person name="Fulton L."/>
            <person name="Clifton S."/>
            <person name="Fulton B."/>
            <person name="Xu J."/>
            <person name="Minx P."/>
            <person name="Pepin K.H."/>
            <person name="Johnson M."/>
            <person name="Thiruvilangam P."/>
            <person name="Bhonagiri V."/>
            <person name="Nash W.E."/>
            <person name="Mardis E.R."/>
            <person name="Wilson R.K."/>
        </authorList>
    </citation>
    <scope>NUCLEOTIDE SEQUENCE [LARGE SCALE GENOMIC DNA]</scope>
    <source>
        <strain evidence="1">DSM 17216</strain>
    </source>
</reference>
<accession>B0MU10</accession>
<organism evidence="1 2">
    <name type="scientific">Alistipes putredinis DSM 17216</name>
    <dbReference type="NCBI Taxonomy" id="445970"/>
    <lineage>
        <taxon>Bacteria</taxon>
        <taxon>Pseudomonadati</taxon>
        <taxon>Bacteroidota</taxon>
        <taxon>Bacteroidia</taxon>
        <taxon>Bacteroidales</taxon>
        <taxon>Rikenellaceae</taxon>
        <taxon>Alistipes</taxon>
    </lineage>
</organism>
<evidence type="ECO:0000313" key="1">
    <source>
        <dbReference type="EMBL" id="EDS04718.1"/>
    </source>
</evidence>
<sequence length="78" mass="8837">MPGENALFQSTNIGYFFGVRGFCAEIMTGCKFFCRKLWGGNFFYLSESFEPIKLEVYEKVAFIGGCGILHNRFAGPEF</sequence>
<protein>
    <submittedName>
        <fullName evidence="1">Uncharacterized protein</fullName>
    </submittedName>
</protein>
<evidence type="ECO:0000313" key="2">
    <source>
        <dbReference type="Proteomes" id="UP000005819"/>
    </source>
</evidence>
<dbReference type="AlphaFoldDB" id="B0MU10"/>